<dbReference type="InterPro" id="IPR007219">
    <property type="entry name" value="XnlR_reg_dom"/>
</dbReference>
<dbReference type="PANTHER" id="PTHR47424:SF12">
    <property type="entry name" value="TRANSCRIPTION FACTOR ASQA"/>
    <property type="match status" value="1"/>
</dbReference>
<dbReference type="CDD" id="cd12148">
    <property type="entry name" value="fungal_TF_MHR"/>
    <property type="match status" value="1"/>
</dbReference>
<keyword evidence="3" id="KW-0804">Transcription</keyword>
<gene>
    <name evidence="8" type="ORF">BKA67DRAFT_624055</name>
</gene>
<dbReference type="RefSeq" id="XP_045959028.1">
    <property type="nucleotide sequence ID" value="XM_046105517.1"/>
</dbReference>
<dbReference type="OrthoDB" id="2283488at2759"/>
<dbReference type="PANTHER" id="PTHR47424">
    <property type="entry name" value="REGULATORY PROTEIN GAL4"/>
    <property type="match status" value="1"/>
</dbReference>
<dbReference type="Pfam" id="PF00172">
    <property type="entry name" value="Zn_clus"/>
    <property type="match status" value="1"/>
</dbReference>
<dbReference type="GO" id="GO:0000435">
    <property type="term" value="P:positive regulation of transcription from RNA polymerase II promoter by galactose"/>
    <property type="evidence" value="ECO:0007669"/>
    <property type="project" value="TreeGrafter"/>
</dbReference>
<name>A0A9P8UMD8_9PEZI</name>
<feature type="domain" description="Zn(2)-C6 fungal-type" evidence="7">
    <location>
        <begin position="34"/>
        <end position="63"/>
    </location>
</feature>
<keyword evidence="1" id="KW-0479">Metal-binding</keyword>
<feature type="coiled-coil region" evidence="5">
    <location>
        <begin position="72"/>
        <end position="99"/>
    </location>
</feature>
<dbReference type="GeneID" id="70134408"/>
<reference evidence="8" key="1">
    <citation type="journal article" date="2021" name="Nat. Commun.">
        <title>Genetic determinants of endophytism in the Arabidopsis root mycobiome.</title>
        <authorList>
            <person name="Mesny F."/>
            <person name="Miyauchi S."/>
            <person name="Thiergart T."/>
            <person name="Pickel B."/>
            <person name="Atanasova L."/>
            <person name="Karlsson M."/>
            <person name="Huettel B."/>
            <person name="Barry K.W."/>
            <person name="Haridas S."/>
            <person name="Chen C."/>
            <person name="Bauer D."/>
            <person name="Andreopoulos W."/>
            <person name="Pangilinan J."/>
            <person name="LaButti K."/>
            <person name="Riley R."/>
            <person name="Lipzen A."/>
            <person name="Clum A."/>
            <person name="Drula E."/>
            <person name="Henrissat B."/>
            <person name="Kohler A."/>
            <person name="Grigoriev I.V."/>
            <person name="Martin F.M."/>
            <person name="Hacquard S."/>
        </authorList>
    </citation>
    <scope>NUCLEOTIDE SEQUENCE</scope>
    <source>
        <strain evidence="8">MPI-SDFR-AT-0073</strain>
    </source>
</reference>
<dbReference type="GO" id="GO:0000978">
    <property type="term" value="F:RNA polymerase II cis-regulatory region sequence-specific DNA binding"/>
    <property type="evidence" value="ECO:0007669"/>
    <property type="project" value="TreeGrafter"/>
</dbReference>
<keyword evidence="9" id="KW-1185">Reference proteome</keyword>
<evidence type="ECO:0000313" key="8">
    <source>
        <dbReference type="EMBL" id="KAH6654758.1"/>
    </source>
</evidence>
<dbReference type="SUPFAM" id="SSF57701">
    <property type="entry name" value="Zn2/Cys6 DNA-binding domain"/>
    <property type="match status" value="1"/>
</dbReference>
<dbReference type="InterPro" id="IPR051127">
    <property type="entry name" value="Fungal_SecMet_Regulators"/>
</dbReference>
<keyword evidence="2" id="KW-0805">Transcription regulation</keyword>
<dbReference type="InterPro" id="IPR001138">
    <property type="entry name" value="Zn2Cys6_DnaBD"/>
</dbReference>
<dbReference type="GO" id="GO:0006351">
    <property type="term" value="P:DNA-templated transcription"/>
    <property type="evidence" value="ECO:0007669"/>
    <property type="project" value="InterPro"/>
</dbReference>
<dbReference type="CDD" id="cd00067">
    <property type="entry name" value="GAL4"/>
    <property type="match status" value="1"/>
</dbReference>
<dbReference type="PROSITE" id="PS00463">
    <property type="entry name" value="ZN2_CY6_FUNGAL_1"/>
    <property type="match status" value="1"/>
</dbReference>
<dbReference type="SMART" id="SM00066">
    <property type="entry name" value="GAL4"/>
    <property type="match status" value="1"/>
</dbReference>
<dbReference type="Proteomes" id="UP000758603">
    <property type="component" value="Unassembled WGS sequence"/>
</dbReference>
<evidence type="ECO:0000256" key="3">
    <source>
        <dbReference type="ARBA" id="ARBA00023163"/>
    </source>
</evidence>
<comment type="caution">
    <text evidence="8">The sequence shown here is derived from an EMBL/GenBank/DDBJ whole genome shotgun (WGS) entry which is preliminary data.</text>
</comment>
<dbReference type="GO" id="GO:0008270">
    <property type="term" value="F:zinc ion binding"/>
    <property type="evidence" value="ECO:0007669"/>
    <property type="project" value="InterPro"/>
</dbReference>
<evidence type="ECO:0000256" key="1">
    <source>
        <dbReference type="ARBA" id="ARBA00022723"/>
    </source>
</evidence>
<dbReference type="Gene3D" id="4.10.240.10">
    <property type="entry name" value="Zn(2)-C6 fungal-type DNA-binding domain"/>
    <property type="match status" value="1"/>
</dbReference>
<proteinExistence type="predicted"/>
<dbReference type="GO" id="GO:0005634">
    <property type="term" value="C:nucleus"/>
    <property type="evidence" value="ECO:0007669"/>
    <property type="project" value="TreeGrafter"/>
</dbReference>
<protein>
    <submittedName>
        <fullName evidence="8">Fungal-specific transcription factor domain-containing protein</fullName>
    </submittedName>
</protein>
<keyword evidence="5" id="KW-0175">Coiled coil</keyword>
<accession>A0A9P8UMD8</accession>
<dbReference type="AlphaFoldDB" id="A0A9P8UMD8"/>
<organism evidence="8 9">
    <name type="scientific">Truncatella angustata</name>
    <dbReference type="NCBI Taxonomy" id="152316"/>
    <lineage>
        <taxon>Eukaryota</taxon>
        <taxon>Fungi</taxon>
        <taxon>Dikarya</taxon>
        <taxon>Ascomycota</taxon>
        <taxon>Pezizomycotina</taxon>
        <taxon>Sordariomycetes</taxon>
        <taxon>Xylariomycetidae</taxon>
        <taxon>Amphisphaeriales</taxon>
        <taxon>Sporocadaceae</taxon>
        <taxon>Truncatella</taxon>
    </lineage>
</organism>
<evidence type="ECO:0000256" key="6">
    <source>
        <dbReference type="SAM" id="MobiDB-lite"/>
    </source>
</evidence>
<evidence type="ECO:0000259" key="7">
    <source>
        <dbReference type="PROSITE" id="PS50048"/>
    </source>
</evidence>
<dbReference type="PROSITE" id="PS50048">
    <property type="entry name" value="ZN2_CY6_FUNGAL_2"/>
    <property type="match status" value="1"/>
</dbReference>
<sequence>MATNSPYPGGTVRNNSHQYQSTRLKQKRIQVARACNACRVHRIKCDNNFPCSNCKARNRTCSNDENTKVSTLSQAHGEIGRLQVRVKELEAELQRERENEQLTPADSYLSIASALPSIDHRDEKEPKQRYWDGVRLRPGRSPNETWFGPSSLYYYTNRLTSSSALLERTATNFDDLARHVAASANDLASTAVYLTPVQEEYFINMFWETYHTSFVPIVDERQFKKHYQSLWVRSSNFRKPSALVDIILAMCMQVGISALPSERQGAIAENNDATIAGRWHYRRAQMLLSLESESPTIATLQCHLLCIAYLCGGSFHNMVDIACALSVRTAHALGLHLEAPGTISEQERQMRRRLWWAVYLVDSKIGMKLGRPFLLSDHHVMPDLPGDDLDAAVGSGSTFAPIGMNTTWLSFNLQQTKLYQNVRTAHVSFYAKEPVLDDGQMLWDNAHALEDYAQCLSPHTRDLDGWAAEVPMALRVNRKNGGLTLSTDGTELDLEQFAPMWLQRQRVLLELTYHHLCVDLYRPLISLTTVSTVGLLTEGVGAKCAAHAIALSKITHQVLSSTSILNGWHEAFQWQWSAAMTLIGFLVSYPHGSLARSAREAVDLAIAVFDIFGVGFVVAANAAKIARELIIRVDSLTDAKIQNDAFGNRGTTNNTTVAMDMAMIESQAMTNSASWTDRAFDFNDIQTNNEGFGTDLFDMVLDVDFWADLDVLWPN</sequence>
<dbReference type="SMART" id="SM00906">
    <property type="entry name" value="Fungal_trans"/>
    <property type="match status" value="1"/>
</dbReference>
<dbReference type="Pfam" id="PF04082">
    <property type="entry name" value="Fungal_trans"/>
    <property type="match status" value="1"/>
</dbReference>
<dbReference type="GO" id="GO:0000981">
    <property type="term" value="F:DNA-binding transcription factor activity, RNA polymerase II-specific"/>
    <property type="evidence" value="ECO:0007669"/>
    <property type="project" value="InterPro"/>
</dbReference>
<dbReference type="InterPro" id="IPR036864">
    <property type="entry name" value="Zn2-C6_fun-type_DNA-bd_sf"/>
</dbReference>
<feature type="region of interest" description="Disordered" evidence="6">
    <location>
        <begin position="1"/>
        <end position="23"/>
    </location>
</feature>
<keyword evidence="4" id="KW-0539">Nucleus</keyword>
<evidence type="ECO:0000256" key="4">
    <source>
        <dbReference type="ARBA" id="ARBA00023242"/>
    </source>
</evidence>
<evidence type="ECO:0000256" key="5">
    <source>
        <dbReference type="SAM" id="Coils"/>
    </source>
</evidence>
<evidence type="ECO:0000313" key="9">
    <source>
        <dbReference type="Proteomes" id="UP000758603"/>
    </source>
</evidence>
<dbReference type="EMBL" id="JAGPXC010000004">
    <property type="protein sequence ID" value="KAH6654758.1"/>
    <property type="molecule type" value="Genomic_DNA"/>
</dbReference>
<evidence type="ECO:0000256" key="2">
    <source>
        <dbReference type="ARBA" id="ARBA00023015"/>
    </source>
</evidence>